<gene>
    <name evidence="1" type="ORF">ONZ43_g5068</name>
</gene>
<proteinExistence type="predicted"/>
<protein>
    <submittedName>
        <fullName evidence="1">Uncharacterized protein</fullName>
    </submittedName>
</protein>
<evidence type="ECO:0000313" key="2">
    <source>
        <dbReference type="Proteomes" id="UP001153334"/>
    </source>
</evidence>
<evidence type="ECO:0000313" key="1">
    <source>
        <dbReference type="EMBL" id="KAJ8113792.1"/>
    </source>
</evidence>
<reference evidence="1" key="1">
    <citation type="submission" date="2022-11" db="EMBL/GenBank/DDBJ databases">
        <title>Genome Sequence of Nemania bipapillata.</title>
        <authorList>
            <person name="Buettner E."/>
        </authorList>
    </citation>
    <scope>NUCLEOTIDE SEQUENCE</scope>
    <source>
        <strain evidence="1">CP14</strain>
    </source>
</reference>
<dbReference type="EMBL" id="JAPESX010001485">
    <property type="protein sequence ID" value="KAJ8113792.1"/>
    <property type="molecule type" value="Genomic_DNA"/>
</dbReference>
<sequence>MLAAHQDVVPVPDDSAWSYPPFSGHFDGQWLWGRGASDDKNSLTALMSALEELLANPNWIPKRTIIFALGFDEECSGRRGAGTIGPYLENLYGPNSMALILDEGGMGLDLVENDTLYALPAVMEKGHVDIWIELHVNGGHSSTPFPHTGIGIVSEIVTRLEAHPWKPKLIEAPKITKLIRKGNLKKLAKELATIDRSTHYRLQTSQAVDYFIGGVKINAMPEYIKIGVNHRIAPQDSIPAVKANILKQIRPTVKKFGLTVKAFEGEEQNPDFEFGESFDDGIVAPMYKVDYNGTLVLTSSQLTQVTPISPTTGDVWDVFSGTIQHSFAFDGGKVVPVGELMTGNTDTRHYLNLTPNIYRWIPLRKGRALNAHTVDERVDMENHMEVVRFYYDLIRNFDASTAASIPLETDEVGEL</sequence>
<keyword evidence="2" id="KW-1185">Reference proteome</keyword>
<accession>A0ACC2IF76</accession>
<comment type="caution">
    <text evidence="1">The sequence shown here is derived from an EMBL/GenBank/DDBJ whole genome shotgun (WGS) entry which is preliminary data.</text>
</comment>
<dbReference type="Proteomes" id="UP001153334">
    <property type="component" value="Unassembled WGS sequence"/>
</dbReference>
<name>A0ACC2IF76_9PEZI</name>
<organism evidence="1 2">
    <name type="scientific">Nemania bipapillata</name>
    <dbReference type="NCBI Taxonomy" id="110536"/>
    <lineage>
        <taxon>Eukaryota</taxon>
        <taxon>Fungi</taxon>
        <taxon>Dikarya</taxon>
        <taxon>Ascomycota</taxon>
        <taxon>Pezizomycotina</taxon>
        <taxon>Sordariomycetes</taxon>
        <taxon>Xylariomycetidae</taxon>
        <taxon>Xylariales</taxon>
        <taxon>Xylariaceae</taxon>
        <taxon>Nemania</taxon>
    </lineage>
</organism>